<feature type="compositionally biased region" description="Gly residues" evidence="1">
    <location>
        <begin position="741"/>
        <end position="754"/>
    </location>
</feature>
<feature type="compositionally biased region" description="Low complexity" evidence="1">
    <location>
        <begin position="394"/>
        <end position="406"/>
    </location>
</feature>
<feature type="compositionally biased region" description="Gly residues" evidence="1">
    <location>
        <begin position="775"/>
        <end position="785"/>
    </location>
</feature>
<dbReference type="KEGG" id="cvr:CHLNCDRAFT_58702"/>
<keyword evidence="3" id="KW-1185">Reference proteome</keyword>
<feature type="compositionally biased region" description="Low complexity" evidence="1">
    <location>
        <begin position="290"/>
        <end position="300"/>
    </location>
</feature>
<dbReference type="InParanoid" id="E1ZME6"/>
<dbReference type="OrthoDB" id="515246at2759"/>
<evidence type="ECO:0000256" key="1">
    <source>
        <dbReference type="SAM" id="MobiDB-lite"/>
    </source>
</evidence>
<dbReference type="RefSeq" id="XP_005845093.1">
    <property type="nucleotide sequence ID" value="XM_005845031.1"/>
</dbReference>
<dbReference type="GeneID" id="17352366"/>
<organism evidence="3">
    <name type="scientific">Chlorella variabilis</name>
    <name type="common">Green alga</name>
    <dbReference type="NCBI Taxonomy" id="554065"/>
    <lineage>
        <taxon>Eukaryota</taxon>
        <taxon>Viridiplantae</taxon>
        <taxon>Chlorophyta</taxon>
        <taxon>core chlorophytes</taxon>
        <taxon>Trebouxiophyceae</taxon>
        <taxon>Chlorellales</taxon>
        <taxon>Chlorellaceae</taxon>
        <taxon>Chlorella clade</taxon>
        <taxon>Chlorella</taxon>
    </lineage>
</organism>
<dbReference type="eggNOG" id="ENOG502QQIB">
    <property type="taxonomic scope" value="Eukaryota"/>
</dbReference>
<gene>
    <name evidence="2" type="ORF">CHLNCDRAFT_58702</name>
</gene>
<dbReference type="AlphaFoldDB" id="E1ZME6"/>
<feature type="region of interest" description="Disordered" evidence="1">
    <location>
        <begin position="871"/>
        <end position="934"/>
    </location>
</feature>
<feature type="compositionally biased region" description="Low complexity" evidence="1">
    <location>
        <begin position="429"/>
        <end position="443"/>
    </location>
</feature>
<name>E1ZME6_CHLVA</name>
<feature type="compositionally biased region" description="Gly residues" evidence="1">
    <location>
        <begin position="444"/>
        <end position="454"/>
    </location>
</feature>
<feature type="region of interest" description="Disordered" evidence="1">
    <location>
        <begin position="386"/>
        <end position="463"/>
    </location>
</feature>
<feature type="compositionally biased region" description="Low complexity" evidence="1">
    <location>
        <begin position="725"/>
        <end position="740"/>
    </location>
</feature>
<feature type="compositionally biased region" description="Basic residues" evidence="1">
    <location>
        <begin position="871"/>
        <end position="889"/>
    </location>
</feature>
<sequence length="934" mass="94148">MWKRAGDAEMRKHQVALEEWKAEGKMEPAVRLVERWQSRNDLHSSFIASLSCLATTSPNHDRSSAPRSSPFSMASVQDAVKRCLKDQAHELAGSLLYLDAGAAEAVAAGVGLAALQELGAAAVCDLAAASAADLATAALLSGSGAPVRRVAFFVTTLLAEAEVAVLAACSLHAAAAQFTVLCSSSQAAHHDELPARYGGSCFAALGAAWQQQLNEGRRAAGQGPCSLALAYCPMLLCPLSGTAFVLAAASAAATLPRAGRLAAGYSTSAAAAAADDSDEEGPRPAEAPGRRSGSAGAAAGGSPASGLHLLAHTLTGVAAVLGYRPEAFALGPCSRQICSHMSFVPTMAEDAPAAALVLVDRVLDPVSPVQHADLLVQRLYSRLQQPGAAGGDAGQPPAAAPAAAAGSRPRQEPFSPLARELPMPSLDQPPAAAAAPDAGSSGASSGGGADGARGAGSLLPGSLRHPDDVLAERWLEFLLSRKGRDGPLFVRKWLREAARKENVGQLQRFKPGSISAAELRSLADGLRRQSPAAAHRHAALLQLAEAAAAALEGPHASKSPSLCNHFHPPLLYTTVYNCPAATSTTALLLASLRCCAPAIACCRRALGGDAAGGAGPAVCLHRVGRRGGFPPGGPVRPGRQARQPAAPDRCGTAGTGSVLPAPRLSTLVCRRRWRQGGSLPAAAGGAAAGGTCRGGDGLRQVRCPGRCRCQGWSGASGASSGGSSGSSRRPALAAGAAVRPGGTGSRQAGGSGRGSGRRGRRRWQRRRRRGAAGASVGGAGRGGSAAGPHAGAGCLPPVPAQARQAPGGAGPGRGPAPHAAAAPDRGARAAGPAGARPARWGHLAVGPAALRPGPLRAAGGAQAIRLLHSHPVRGGRHQRRRAARRHASRGRAGGAGQQPGRRWRRSSRSTAASAHPCGSHSPAGARGGVRAPVC</sequence>
<feature type="region of interest" description="Disordered" evidence="1">
    <location>
        <begin position="272"/>
        <end position="300"/>
    </location>
</feature>
<feature type="compositionally biased region" description="Basic residues" evidence="1">
    <location>
        <begin position="755"/>
        <end position="770"/>
    </location>
</feature>
<protein>
    <submittedName>
        <fullName evidence="2">Expressed protein</fullName>
    </submittedName>
</protein>
<dbReference type="Proteomes" id="UP000008141">
    <property type="component" value="Unassembled WGS sequence"/>
</dbReference>
<evidence type="ECO:0000313" key="2">
    <source>
        <dbReference type="EMBL" id="EFN52991.1"/>
    </source>
</evidence>
<feature type="region of interest" description="Disordered" evidence="1">
    <location>
        <begin position="630"/>
        <end position="658"/>
    </location>
</feature>
<reference evidence="2 3" key="1">
    <citation type="journal article" date="2010" name="Plant Cell">
        <title>The Chlorella variabilis NC64A genome reveals adaptation to photosymbiosis, coevolution with viruses, and cryptic sex.</title>
        <authorList>
            <person name="Blanc G."/>
            <person name="Duncan G."/>
            <person name="Agarkova I."/>
            <person name="Borodovsky M."/>
            <person name="Gurnon J."/>
            <person name="Kuo A."/>
            <person name="Lindquist E."/>
            <person name="Lucas S."/>
            <person name="Pangilinan J."/>
            <person name="Polle J."/>
            <person name="Salamov A."/>
            <person name="Terry A."/>
            <person name="Yamada T."/>
            <person name="Dunigan D.D."/>
            <person name="Grigoriev I.V."/>
            <person name="Claverie J.M."/>
            <person name="Van Etten J.L."/>
        </authorList>
    </citation>
    <scope>NUCLEOTIDE SEQUENCE [LARGE SCALE GENOMIC DNA]</scope>
    <source>
        <strain evidence="2 3">NC64A</strain>
    </source>
</reference>
<feature type="compositionally biased region" description="Low complexity" evidence="1">
    <location>
        <begin position="815"/>
        <end position="835"/>
    </location>
</feature>
<evidence type="ECO:0000313" key="3">
    <source>
        <dbReference type="Proteomes" id="UP000008141"/>
    </source>
</evidence>
<feature type="compositionally biased region" description="Low complexity" evidence="1">
    <location>
        <begin position="636"/>
        <end position="647"/>
    </location>
</feature>
<accession>E1ZME6</accession>
<dbReference type="EMBL" id="GL433853">
    <property type="protein sequence ID" value="EFN52991.1"/>
    <property type="molecule type" value="Genomic_DNA"/>
</dbReference>
<proteinExistence type="predicted"/>
<dbReference type="STRING" id="554065.E1ZME6"/>
<feature type="region of interest" description="Disordered" evidence="1">
    <location>
        <begin position="713"/>
        <end position="835"/>
    </location>
</feature>